<accession>A0A0C2TW77</accession>
<name>A0A0C2TW77_AMAMK</name>
<keyword evidence="2" id="KW-0805">Transcription regulation</keyword>
<feature type="region of interest" description="Disordered" evidence="5">
    <location>
        <begin position="593"/>
        <end position="618"/>
    </location>
</feature>
<dbReference type="InParanoid" id="A0A0C2TW77"/>
<evidence type="ECO:0000313" key="8">
    <source>
        <dbReference type="Proteomes" id="UP000054549"/>
    </source>
</evidence>
<evidence type="ECO:0000256" key="3">
    <source>
        <dbReference type="ARBA" id="ARBA00023163"/>
    </source>
</evidence>
<dbReference type="PROSITE" id="PS51526">
    <property type="entry name" value="RFX_DBD"/>
    <property type="match status" value="1"/>
</dbReference>
<dbReference type="STRING" id="946122.A0A0C2TW77"/>
<dbReference type="PANTHER" id="PTHR22970:SF14">
    <property type="entry name" value="AT-RICH INTERACTIVE DOMAIN-CONTAINING PROTEIN 2"/>
    <property type="match status" value="1"/>
</dbReference>
<keyword evidence="1" id="KW-0156">Chromatin regulator</keyword>
<dbReference type="InterPro" id="IPR052406">
    <property type="entry name" value="Chromatin_Remodeling_Comp"/>
</dbReference>
<dbReference type="InterPro" id="IPR016024">
    <property type="entry name" value="ARM-type_fold"/>
</dbReference>
<dbReference type="EMBL" id="KN818222">
    <property type="protein sequence ID" value="KIL71674.1"/>
    <property type="molecule type" value="Genomic_DNA"/>
</dbReference>
<dbReference type="SUPFAM" id="SSF48371">
    <property type="entry name" value="ARM repeat"/>
    <property type="match status" value="1"/>
</dbReference>
<dbReference type="GO" id="GO:0016586">
    <property type="term" value="C:RSC-type complex"/>
    <property type="evidence" value="ECO:0007669"/>
    <property type="project" value="TreeGrafter"/>
</dbReference>
<keyword evidence="4" id="KW-0539">Nucleus</keyword>
<dbReference type="AlphaFoldDB" id="A0A0C2TW77"/>
<evidence type="ECO:0000256" key="5">
    <source>
        <dbReference type="SAM" id="MobiDB-lite"/>
    </source>
</evidence>
<reference evidence="7 8" key="1">
    <citation type="submission" date="2014-04" db="EMBL/GenBank/DDBJ databases">
        <title>Evolutionary Origins and Diversification of the Mycorrhizal Mutualists.</title>
        <authorList>
            <consortium name="DOE Joint Genome Institute"/>
            <consortium name="Mycorrhizal Genomics Consortium"/>
            <person name="Kohler A."/>
            <person name="Kuo A."/>
            <person name="Nagy L.G."/>
            <person name="Floudas D."/>
            <person name="Copeland A."/>
            <person name="Barry K.W."/>
            <person name="Cichocki N."/>
            <person name="Veneault-Fourrey C."/>
            <person name="LaButti K."/>
            <person name="Lindquist E.A."/>
            <person name="Lipzen A."/>
            <person name="Lundell T."/>
            <person name="Morin E."/>
            <person name="Murat C."/>
            <person name="Riley R."/>
            <person name="Ohm R."/>
            <person name="Sun H."/>
            <person name="Tunlid A."/>
            <person name="Henrissat B."/>
            <person name="Grigoriev I.V."/>
            <person name="Hibbett D.S."/>
            <person name="Martin F."/>
        </authorList>
    </citation>
    <scope>NUCLEOTIDE SEQUENCE [LARGE SCALE GENOMIC DNA]</scope>
    <source>
        <strain evidence="7 8">Koide BX008</strain>
    </source>
</reference>
<dbReference type="PANTHER" id="PTHR22970">
    <property type="entry name" value="AT-RICH INTERACTIVE DOMAIN-CONTAINING PROTEIN 2"/>
    <property type="match status" value="1"/>
</dbReference>
<evidence type="ECO:0000256" key="1">
    <source>
        <dbReference type="ARBA" id="ARBA00022853"/>
    </source>
</evidence>
<dbReference type="InterPro" id="IPR003150">
    <property type="entry name" value="DNA-bd_RFX"/>
</dbReference>
<dbReference type="HOGENOM" id="CLU_028353_0_0_1"/>
<gene>
    <name evidence="7" type="ORF">M378DRAFT_6378</name>
</gene>
<protein>
    <recommendedName>
        <fullName evidence="6">RFX-type winged-helix domain-containing protein</fullName>
    </recommendedName>
</protein>
<feature type="region of interest" description="Disordered" evidence="5">
    <location>
        <begin position="520"/>
        <end position="539"/>
    </location>
</feature>
<dbReference type="OrthoDB" id="338531at2759"/>
<evidence type="ECO:0000256" key="2">
    <source>
        <dbReference type="ARBA" id="ARBA00023015"/>
    </source>
</evidence>
<evidence type="ECO:0000313" key="7">
    <source>
        <dbReference type="EMBL" id="KIL71674.1"/>
    </source>
</evidence>
<evidence type="ECO:0000259" key="6">
    <source>
        <dbReference type="PROSITE" id="PS51526"/>
    </source>
</evidence>
<sequence length="654" mass="73382">MATTLPARYYRQSAYGAAQAQVQRPGPDVRDDYESGLVSLVTKNPYESNPGWYTETVPSNRMALSLRSGIHSEIAWSLDRLCRLCHNEQFLLRSIPGLIDGLFEWPEWYISEGYKAISNDNNLFSPSPEHVRQCRFALESLFVLRNSALNDSNAWEICNHSHTLPLVLNALHNLDPEHDENMEFLLYCMDLIPMIATRLQLNAINPNPLPPLLRIISRTKDRGLIIAVLTILCLIFSNHANSSALSPTSPALTASIRYLPLLIDKPLLDACLNYLYAHITHMSMARAFLLHPEMPSVLKLLVNVLLAEQPALEEKVTVDITGTVQTVPSTHLSSRNHELTKEELDSLLELPEPQRCYDWMKTMFVAKPDGVVTQVDFWNLYKDIFTPYIDKYPLLVASDVIKNVNAVFPSAQAMVLQDPVQRFVVQGVDRRKDLVTERFRCLWDRSQCLAPPFASASELYDHVLQHLVDGDAQELPCLWGPCSKISPLRSDLQLHVLTHLSSTQLPAKHPSQSDTITLSAGDSHFPIDTPTLRTPPPPRSTVITYEKPGSDPSSTSLTALLVLRLLFRTSFASADAAPRADADHFGFPGMIEDTEEHESEDVRDETSEQEPESERRGRKAFVGIRHLLENVKIKDEALMGWVTEMIDAGGSGPI</sequence>
<dbReference type="GO" id="GO:0003677">
    <property type="term" value="F:DNA binding"/>
    <property type="evidence" value="ECO:0007669"/>
    <property type="project" value="InterPro"/>
</dbReference>
<keyword evidence="8" id="KW-1185">Reference proteome</keyword>
<dbReference type="FunCoup" id="A0A0C2TW77">
    <property type="interactions" value="9"/>
</dbReference>
<dbReference type="Proteomes" id="UP000054549">
    <property type="component" value="Unassembled WGS sequence"/>
</dbReference>
<proteinExistence type="predicted"/>
<feature type="compositionally biased region" description="Acidic residues" evidence="5">
    <location>
        <begin position="593"/>
        <end position="611"/>
    </location>
</feature>
<evidence type="ECO:0000256" key="4">
    <source>
        <dbReference type="ARBA" id="ARBA00023242"/>
    </source>
</evidence>
<organism evidence="7 8">
    <name type="scientific">Amanita muscaria (strain Koide BX008)</name>
    <dbReference type="NCBI Taxonomy" id="946122"/>
    <lineage>
        <taxon>Eukaryota</taxon>
        <taxon>Fungi</taxon>
        <taxon>Dikarya</taxon>
        <taxon>Basidiomycota</taxon>
        <taxon>Agaricomycotina</taxon>
        <taxon>Agaricomycetes</taxon>
        <taxon>Agaricomycetidae</taxon>
        <taxon>Agaricales</taxon>
        <taxon>Pluteineae</taxon>
        <taxon>Amanitaceae</taxon>
        <taxon>Amanita</taxon>
    </lineage>
</organism>
<dbReference type="GO" id="GO:0006355">
    <property type="term" value="P:regulation of DNA-templated transcription"/>
    <property type="evidence" value="ECO:0007669"/>
    <property type="project" value="InterPro"/>
</dbReference>
<keyword evidence="3" id="KW-0804">Transcription</keyword>
<feature type="domain" description="RFX-type winged-helix" evidence="6">
    <location>
        <begin position="356"/>
        <end position="432"/>
    </location>
</feature>
<dbReference type="GO" id="GO:0006325">
    <property type="term" value="P:chromatin organization"/>
    <property type="evidence" value="ECO:0007669"/>
    <property type="project" value="UniProtKB-KW"/>
</dbReference>